<comment type="caution">
    <text evidence="1">The sequence shown here is derived from an EMBL/GenBank/DDBJ whole genome shotgun (WGS) entry which is preliminary data.</text>
</comment>
<accession>A0A9P4LB33</accession>
<dbReference type="RefSeq" id="XP_040791208.1">
    <property type="nucleotide sequence ID" value="XM_040938684.1"/>
</dbReference>
<dbReference type="Proteomes" id="UP000800039">
    <property type="component" value="Unassembled WGS sequence"/>
</dbReference>
<sequence length="189" mass="21611">MVRDIVSGCNADLGMRAAGDKNHAYKVYVHFDQACTWTDINVLMSGGVQQRLRERYVHCLETMIQTSKLFGNQHVCNVACQLSNHLPPRRNPFTSIVDSRTVCSSSVAVSTCLDFEDRQYGLVQYQIQSISIRYLEFLEEWGDVMLCDTNVILLVSIRQIEVRARGRDRWRVGGNDRIYRAPGLCWGVF</sequence>
<reference evidence="1" key="1">
    <citation type="submission" date="2020-01" db="EMBL/GenBank/DDBJ databases">
        <authorList>
            <consortium name="DOE Joint Genome Institute"/>
            <person name="Haridas S."/>
            <person name="Albert R."/>
            <person name="Binder M."/>
            <person name="Bloem J."/>
            <person name="Labutti K."/>
            <person name="Salamov A."/>
            <person name="Andreopoulos B."/>
            <person name="Baker S.E."/>
            <person name="Barry K."/>
            <person name="Bills G."/>
            <person name="Bluhm B.H."/>
            <person name="Cannon C."/>
            <person name="Castanera R."/>
            <person name="Culley D.E."/>
            <person name="Daum C."/>
            <person name="Ezra D."/>
            <person name="Gonzalez J.B."/>
            <person name="Henrissat B."/>
            <person name="Kuo A."/>
            <person name="Liang C."/>
            <person name="Lipzen A."/>
            <person name="Lutzoni F."/>
            <person name="Magnuson J."/>
            <person name="Mondo S."/>
            <person name="Nolan M."/>
            <person name="Ohm R."/>
            <person name="Pangilinan J."/>
            <person name="Park H.-J."/>
            <person name="Ramirez L."/>
            <person name="Alfaro M."/>
            <person name="Sun H."/>
            <person name="Tritt A."/>
            <person name="Yoshinaga Y."/>
            <person name="Zwiers L.-H."/>
            <person name="Turgeon B.G."/>
            <person name="Goodwin S.B."/>
            <person name="Spatafora J.W."/>
            <person name="Crous P.W."/>
            <person name="Grigoriev I.V."/>
        </authorList>
    </citation>
    <scope>NUCLEOTIDE SEQUENCE</scope>
    <source>
        <strain evidence="1">CBS 394.84</strain>
    </source>
</reference>
<organism evidence="1 2">
    <name type="scientific">Cucurbitaria berberidis CBS 394.84</name>
    <dbReference type="NCBI Taxonomy" id="1168544"/>
    <lineage>
        <taxon>Eukaryota</taxon>
        <taxon>Fungi</taxon>
        <taxon>Dikarya</taxon>
        <taxon>Ascomycota</taxon>
        <taxon>Pezizomycotina</taxon>
        <taxon>Dothideomycetes</taxon>
        <taxon>Pleosporomycetidae</taxon>
        <taxon>Pleosporales</taxon>
        <taxon>Pleosporineae</taxon>
        <taxon>Cucurbitariaceae</taxon>
        <taxon>Cucurbitaria</taxon>
    </lineage>
</organism>
<dbReference type="AlphaFoldDB" id="A0A9P4LB33"/>
<keyword evidence="2" id="KW-1185">Reference proteome</keyword>
<dbReference type="EMBL" id="ML976615">
    <property type="protein sequence ID" value="KAF1848645.1"/>
    <property type="molecule type" value="Genomic_DNA"/>
</dbReference>
<dbReference type="GeneID" id="63855941"/>
<name>A0A9P4LB33_9PLEO</name>
<protein>
    <submittedName>
        <fullName evidence="1">Uncharacterized protein</fullName>
    </submittedName>
</protein>
<evidence type="ECO:0000313" key="2">
    <source>
        <dbReference type="Proteomes" id="UP000800039"/>
    </source>
</evidence>
<proteinExistence type="predicted"/>
<gene>
    <name evidence="1" type="ORF">K460DRAFT_78872</name>
</gene>
<evidence type="ECO:0000313" key="1">
    <source>
        <dbReference type="EMBL" id="KAF1848645.1"/>
    </source>
</evidence>